<reference evidence="3" key="1">
    <citation type="journal article" date="2014" name="Int. J. Syst. Evol. Microbiol.">
        <title>Complete genome sequence of Corynebacterium casei LMG S-19264T (=DSM 44701T), isolated from a smear-ripened cheese.</title>
        <authorList>
            <consortium name="US DOE Joint Genome Institute (JGI-PGF)"/>
            <person name="Walter F."/>
            <person name="Albersmeier A."/>
            <person name="Kalinowski J."/>
            <person name="Ruckert C."/>
        </authorList>
    </citation>
    <scope>NUCLEOTIDE SEQUENCE</scope>
    <source>
        <strain evidence="3">KCTC 12719</strain>
    </source>
</reference>
<dbReference type="EMBL" id="BMXB01000020">
    <property type="protein sequence ID" value="GHA49168.1"/>
    <property type="molecule type" value="Genomic_DNA"/>
</dbReference>
<feature type="region of interest" description="Disordered" evidence="1">
    <location>
        <begin position="21"/>
        <end position="42"/>
    </location>
</feature>
<dbReference type="InterPro" id="IPR003741">
    <property type="entry name" value="LUD_dom"/>
</dbReference>
<evidence type="ECO:0000256" key="1">
    <source>
        <dbReference type="SAM" id="MobiDB-lite"/>
    </source>
</evidence>
<dbReference type="InterPro" id="IPR024185">
    <property type="entry name" value="FTHF_cligase-like_sf"/>
</dbReference>
<accession>A0A918SJP6</accession>
<comment type="caution">
    <text evidence="3">The sequence shown here is derived from an EMBL/GenBank/DDBJ whole genome shotgun (WGS) entry which is preliminary data.</text>
</comment>
<name>A0A918SJP6_9FLAO</name>
<dbReference type="SUPFAM" id="SSF100950">
    <property type="entry name" value="NagB/RpiA/CoA transferase-like"/>
    <property type="match status" value="1"/>
</dbReference>
<dbReference type="Gene3D" id="3.40.50.10420">
    <property type="entry name" value="NagB/RpiA/CoA transferase-like"/>
    <property type="match status" value="1"/>
</dbReference>
<proteinExistence type="predicted"/>
<evidence type="ECO:0000313" key="4">
    <source>
        <dbReference type="Proteomes" id="UP000610456"/>
    </source>
</evidence>
<sequence>MLLSVILKTYMSLFRNFLNPKSKSDKGQDQQENSDRSKYMPDVKLPTDERFMLNFKNNGGKFLYCESNEEVMEVFDNIMLENDWYEKKSCCFDSGLREKFADYNLEFTFSGEAAFFLSTCEYLIANDGSILISSNQIKEKKLGELPYNFVILASTSQLVDAIGEGLRGIKFKNRDRIPSNITTIKNFENNKEGDFMSYGSSTKNLYLLLLEDL</sequence>
<evidence type="ECO:0000259" key="2">
    <source>
        <dbReference type="Pfam" id="PF02589"/>
    </source>
</evidence>
<dbReference type="Proteomes" id="UP000610456">
    <property type="component" value="Unassembled WGS sequence"/>
</dbReference>
<feature type="domain" description="LUD" evidence="2">
    <location>
        <begin position="112"/>
        <end position="186"/>
    </location>
</feature>
<protein>
    <recommendedName>
        <fullName evidence="2">LUD domain-containing protein</fullName>
    </recommendedName>
</protein>
<dbReference type="Pfam" id="PF02589">
    <property type="entry name" value="LUD_dom"/>
    <property type="match status" value="1"/>
</dbReference>
<evidence type="ECO:0000313" key="3">
    <source>
        <dbReference type="EMBL" id="GHA49168.1"/>
    </source>
</evidence>
<gene>
    <name evidence="3" type="ORF">GCM10007103_32570</name>
</gene>
<organism evidence="3 4">
    <name type="scientific">Salinimicrobium marinum</name>
    <dbReference type="NCBI Taxonomy" id="680283"/>
    <lineage>
        <taxon>Bacteria</taxon>
        <taxon>Pseudomonadati</taxon>
        <taxon>Bacteroidota</taxon>
        <taxon>Flavobacteriia</taxon>
        <taxon>Flavobacteriales</taxon>
        <taxon>Flavobacteriaceae</taxon>
        <taxon>Salinimicrobium</taxon>
    </lineage>
</organism>
<reference evidence="3" key="2">
    <citation type="submission" date="2020-09" db="EMBL/GenBank/DDBJ databases">
        <authorList>
            <person name="Sun Q."/>
            <person name="Kim S."/>
        </authorList>
    </citation>
    <scope>NUCLEOTIDE SEQUENCE</scope>
    <source>
        <strain evidence="3">KCTC 12719</strain>
    </source>
</reference>
<dbReference type="AlphaFoldDB" id="A0A918SJP6"/>
<dbReference type="InterPro" id="IPR037171">
    <property type="entry name" value="NagB/RpiA_transferase-like"/>
</dbReference>
<feature type="compositionally biased region" description="Basic and acidic residues" evidence="1">
    <location>
        <begin position="22"/>
        <end position="42"/>
    </location>
</feature>
<keyword evidence="4" id="KW-1185">Reference proteome</keyword>